<accession>A0A672K693</accession>
<dbReference type="GO" id="GO:0005634">
    <property type="term" value="C:nucleus"/>
    <property type="evidence" value="ECO:0007669"/>
    <property type="project" value="UniProtKB-SubCell"/>
</dbReference>
<evidence type="ECO:0000256" key="5">
    <source>
        <dbReference type="ARBA" id="ARBA00022833"/>
    </source>
</evidence>
<reference evidence="11" key="1">
    <citation type="submission" date="2025-08" db="UniProtKB">
        <authorList>
            <consortium name="Ensembl"/>
        </authorList>
    </citation>
    <scope>IDENTIFICATION</scope>
</reference>
<evidence type="ECO:0000256" key="6">
    <source>
        <dbReference type="ARBA" id="ARBA00023015"/>
    </source>
</evidence>
<proteinExistence type="predicted"/>
<feature type="domain" description="BTB" evidence="10">
    <location>
        <begin position="38"/>
        <end position="106"/>
    </location>
</feature>
<evidence type="ECO:0000313" key="11">
    <source>
        <dbReference type="Ensembl" id="ENSSGRP00000006174.1"/>
    </source>
</evidence>
<dbReference type="Ensembl" id="ENSSGRT00000006693.1">
    <property type="protein sequence ID" value="ENSSGRP00000006174.1"/>
    <property type="gene ID" value="ENSSGRG00000004125.1"/>
</dbReference>
<keyword evidence="12" id="KW-1185">Reference proteome</keyword>
<reference evidence="11" key="2">
    <citation type="submission" date="2025-09" db="UniProtKB">
        <authorList>
            <consortium name="Ensembl"/>
        </authorList>
    </citation>
    <scope>IDENTIFICATION</scope>
</reference>
<keyword evidence="2" id="KW-0479">Metal-binding</keyword>
<dbReference type="InParanoid" id="A0A672K693"/>
<dbReference type="InterPro" id="IPR000210">
    <property type="entry name" value="BTB/POZ_dom"/>
</dbReference>
<dbReference type="SUPFAM" id="SSF54695">
    <property type="entry name" value="POZ domain"/>
    <property type="match status" value="1"/>
</dbReference>
<keyword evidence="9" id="KW-0539">Nucleus</keyword>
<keyword evidence="4" id="KW-0863">Zinc-finger</keyword>
<keyword evidence="5" id="KW-0862">Zinc</keyword>
<keyword evidence="6" id="KW-0805">Transcription regulation</keyword>
<dbReference type="PANTHER" id="PTHR46105">
    <property type="entry name" value="AGAP004733-PA"/>
    <property type="match status" value="1"/>
</dbReference>
<dbReference type="AlphaFoldDB" id="A0A672K693"/>
<name>A0A672K693_SINGR</name>
<dbReference type="Pfam" id="PF00651">
    <property type="entry name" value="BTB"/>
    <property type="match status" value="1"/>
</dbReference>
<keyword evidence="3" id="KW-0677">Repeat</keyword>
<keyword evidence="8" id="KW-0804">Transcription</keyword>
<dbReference type="PROSITE" id="PS50097">
    <property type="entry name" value="BTB"/>
    <property type="match status" value="1"/>
</dbReference>
<evidence type="ECO:0000256" key="9">
    <source>
        <dbReference type="ARBA" id="ARBA00023242"/>
    </source>
</evidence>
<evidence type="ECO:0000256" key="4">
    <source>
        <dbReference type="ARBA" id="ARBA00022771"/>
    </source>
</evidence>
<dbReference type="GO" id="GO:0000978">
    <property type="term" value="F:RNA polymerase II cis-regulatory region sequence-specific DNA binding"/>
    <property type="evidence" value="ECO:0007669"/>
    <property type="project" value="TreeGrafter"/>
</dbReference>
<sequence length="106" mass="11760">MTVDSKTLSNVYNFTSGSSHSESVLQVFNEFRDSRLFTDVIISVQGREFPCHRAMLSACSSYFRAMFCNDHRESHEISWTPATASGSSVSQMPTLSNSWPVAAVLS</sequence>
<dbReference type="Gene3D" id="3.30.710.10">
    <property type="entry name" value="Potassium Channel Kv1.1, Chain A"/>
    <property type="match status" value="1"/>
</dbReference>
<evidence type="ECO:0000256" key="7">
    <source>
        <dbReference type="ARBA" id="ARBA00023125"/>
    </source>
</evidence>
<evidence type="ECO:0000313" key="12">
    <source>
        <dbReference type="Proteomes" id="UP000472262"/>
    </source>
</evidence>
<evidence type="ECO:0000256" key="8">
    <source>
        <dbReference type="ARBA" id="ARBA00023163"/>
    </source>
</evidence>
<protein>
    <recommendedName>
        <fullName evidence="10">BTB domain-containing protein</fullName>
    </recommendedName>
</protein>
<evidence type="ECO:0000256" key="3">
    <source>
        <dbReference type="ARBA" id="ARBA00022737"/>
    </source>
</evidence>
<evidence type="ECO:0000259" key="10">
    <source>
        <dbReference type="PROSITE" id="PS50097"/>
    </source>
</evidence>
<dbReference type="InterPro" id="IPR011333">
    <property type="entry name" value="SKP1/BTB/POZ_sf"/>
</dbReference>
<dbReference type="GO" id="GO:0000981">
    <property type="term" value="F:DNA-binding transcription factor activity, RNA polymerase II-specific"/>
    <property type="evidence" value="ECO:0007669"/>
    <property type="project" value="TreeGrafter"/>
</dbReference>
<dbReference type="GO" id="GO:0008270">
    <property type="term" value="F:zinc ion binding"/>
    <property type="evidence" value="ECO:0007669"/>
    <property type="project" value="UniProtKB-KW"/>
</dbReference>
<comment type="subcellular location">
    <subcellularLocation>
        <location evidence="1">Nucleus</location>
    </subcellularLocation>
</comment>
<evidence type="ECO:0000256" key="2">
    <source>
        <dbReference type="ARBA" id="ARBA00022723"/>
    </source>
</evidence>
<dbReference type="Proteomes" id="UP000472262">
    <property type="component" value="Unassembled WGS sequence"/>
</dbReference>
<organism evidence="11 12">
    <name type="scientific">Sinocyclocheilus grahami</name>
    <name type="common">Dianchi golden-line fish</name>
    <name type="synonym">Barbus grahami</name>
    <dbReference type="NCBI Taxonomy" id="75366"/>
    <lineage>
        <taxon>Eukaryota</taxon>
        <taxon>Metazoa</taxon>
        <taxon>Chordata</taxon>
        <taxon>Craniata</taxon>
        <taxon>Vertebrata</taxon>
        <taxon>Euteleostomi</taxon>
        <taxon>Actinopterygii</taxon>
        <taxon>Neopterygii</taxon>
        <taxon>Teleostei</taxon>
        <taxon>Ostariophysi</taxon>
        <taxon>Cypriniformes</taxon>
        <taxon>Cyprinidae</taxon>
        <taxon>Cyprininae</taxon>
        <taxon>Sinocyclocheilus</taxon>
    </lineage>
</organism>
<keyword evidence="7" id="KW-0238">DNA-binding</keyword>
<evidence type="ECO:0000256" key="1">
    <source>
        <dbReference type="ARBA" id="ARBA00004123"/>
    </source>
</evidence>
<dbReference type="PANTHER" id="PTHR46105:SF5">
    <property type="entry name" value="ZINC FINGER AND BTB DOMAIN-CONTAINING PROTEIN 44 ISOFORM X1"/>
    <property type="match status" value="1"/>
</dbReference>
<dbReference type="InterPro" id="IPR050457">
    <property type="entry name" value="ZnFinger_BTB_dom_contain"/>
</dbReference>